<sequence>MLRTNKPHFLKGQIFTFSICGAAHHNYIPVLFCTSCHVAQADD</sequence>
<reference evidence="1" key="1">
    <citation type="submission" date="2014-11" db="EMBL/GenBank/DDBJ databases">
        <authorList>
            <person name="Amaro Gonzalez C."/>
        </authorList>
    </citation>
    <scope>NUCLEOTIDE SEQUENCE</scope>
</reference>
<accession>A0A0E9R2V5</accession>
<proteinExistence type="predicted"/>
<dbReference type="EMBL" id="GBXM01085133">
    <property type="protein sequence ID" value="JAH23444.1"/>
    <property type="molecule type" value="Transcribed_RNA"/>
</dbReference>
<organism evidence="1">
    <name type="scientific">Anguilla anguilla</name>
    <name type="common">European freshwater eel</name>
    <name type="synonym">Muraena anguilla</name>
    <dbReference type="NCBI Taxonomy" id="7936"/>
    <lineage>
        <taxon>Eukaryota</taxon>
        <taxon>Metazoa</taxon>
        <taxon>Chordata</taxon>
        <taxon>Craniata</taxon>
        <taxon>Vertebrata</taxon>
        <taxon>Euteleostomi</taxon>
        <taxon>Actinopterygii</taxon>
        <taxon>Neopterygii</taxon>
        <taxon>Teleostei</taxon>
        <taxon>Anguilliformes</taxon>
        <taxon>Anguillidae</taxon>
        <taxon>Anguilla</taxon>
    </lineage>
</organism>
<name>A0A0E9R2V5_ANGAN</name>
<dbReference type="AlphaFoldDB" id="A0A0E9R2V5"/>
<evidence type="ECO:0000313" key="1">
    <source>
        <dbReference type="EMBL" id="JAH23444.1"/>
    </source>
</evidence>
<reference evidence="1" key="2">
    <citation type="journal article" date="2015" name="Fish Shellfish Immunol.">
        <title>Early steps in the European eel (Anguilla anguilla)-Vibrio vulnificus interaction in the gills: Role of the RtxA13 toxin.</title>
        <authorList>
            <person name="Callol A."/>
            <person name="Pajuelo D."/>
            <person name="Ebbesson L."/>
            <person name="Teles M."/>
            <person name="MacKenzie S."/>
            <person name="Amaro C."/>
        </authorList>
    </citation>
    <scope>NUCLEOTIDE SEQUENCE</scope>
</reference>
<protein>
    <submittedName>
        <fullName evidence="1">Uncharacterized protein</fullName>
    </submittedName>
</protein>